<evidence type="ECO:0000256" key="5">
    <source>
        <dbReference type="SAM" id="Phobius"/>
    </source>
</evidence>
<accession>A0ABY6ZAH6</accession>
<dbReference type="Pfam" id="PF13520">
    <property type="entry name" value="AA_permease_2"/>
    <property type="match status" value="1"/>
</dbReference>
<keyword evidence="7" id="KW-1185">Reference proteome</keyword>
<keyword evidence="2 5" id="KW-0812">Transmembrane</keyword>
<feature type="transmembrane region" description="Helical" evidence="5">
    <location>
        <begin position="21"/>
        <end position="41"/>
    </location>
</feature>
<protein>
    <submittedName>
        <fullName evidence="6">Amino acid permease</fullName>
    </submittedName>
</protein>
<evidence type="ECO:0000256" key="1">
    <source>
        <dbReference type="ARBA" id="ARBA00004141"/>
    </source>
</evidence>
<evidence type="ECO:0000256" key="2">
    <source>
        <dbReference type="ARBA" id="ARBA00022692"/>
    </source>
</evidence>
<keyword evidence="4 5" id="KW-0472">Membrane</keyword>
<keyword evidence="3 5" id="KW-1133">Transmembrane helix</keyword>
<evidence type="ECO:0000313" key="7">
    <source>
        <dbReference type="Proteomes" id="UP001164803"/>
    </source>
</evidence>
<dbReference type="PANTHER" id="PTHR47547:SF1">
    <property type="entry name" value="ASPARTATE-PROTON SYMPORTER"/>
    <property type="match status" value="1"/>
</dbReference>
<evidence type="ECO:0000256" key="4">
    <source>
        <dbReference type="ARBA" id="ARBA00023136"/>
    </source>
</evidence>
<sequence length="287" mass="31203">MFSLKLLEVRAFARSNTIMTILKFIVPALTIVVLLFSLRIANFSSHGFAPFGFSGVETAISTGGVMFAYLGLQPIVSVASEAKNPQRTIPIALIVSVLLSAIIYVVLQVAFIGAIPADNPSWGTLIDVVSDALVLTYALAPISAYAFRRNAPDVPRPFFLRGMTVIGPVAFIIASLIVYWTGWSVDSWLLGSQLVMFIIYLLARKKVPTKAVSFTQQVKSSWWLVFYYAAIILVSYLGNFGGIGAIKGVWDQVLIGVIALITYYWGGHTGLPKAILDEEDIDDGTTA</sequence>
<comment type="subcellular location">
    <subcellularLocation>
        <location evidence="1">Membrane</location>
        <topology evidence="1">Multi-pass membrane protein</topology>
    </subcellularLocation>
</comment>
<dbReference type="EMBL" id="CP104064">
    <property type="protein sequence ID" value="WAH39261.1"/>
    <property type="molecule type" value="Genomic_DNA"/>
</dbReference>
<feature type="transmembrane region" description="Helical" evidence="5">
    <location>
        <begin position="47"/>
        <end position="70"/>
    </location>
</feature>
<feature type="transmembrane region" description="Helical" evidence="5">
    <location>
        <begin position="159"/>
        <end position="181"/>
    </location>
</feature>
<feature type="transmembrane region" description="Helical" evidence="5">
    <location>
        <begin position="128"/>
        <end position="147"/>
    </location>
</feature>
<dbReference type="InterPro" id="IPR052962">
    <property type="entry name" value="AA_Transporter_AGT"/>
</dbReference>
<reference evidence="6" key="1">
    <citation type="submission" date="2022-08" db="EMBL/GenBank/DDBJ databases">
        <title>Alicyclobacillus dauci DSM2870, complete genome.</title>
        <authorList>
            <person name="Wang Q."/>
            <person name="Cai R."/>
            <person name="Wang Z."/>
        </authorList>
    </citation>
    <scope>NUCLEOTIDE SEQUENCE</scope>
    <source>
        <strain evidence="6">DSM 28700</strain>
    </source>
</reference>
<name>A0ABY6ZAH6_9BACL</name>
<organism evidence="6 7">
    <name type="scientific">Alicyclobacillus dauci</name>
    <dbReference type="NCBI Taxonomy" id="1475485"/>
    <lineage>
        <taxon>Bacteria</taxon>
        <taxon>Bacillati</taxon>
        <taxon>Bacillota</taxon>
        <taxon>Bacilli</taxon>
        <taxon>Bacillales</taxon>
        <taxon>Alicyclobacillaceae</taxon>
        <taxon>Alicyclobacillus</taxon>
    </lineage>
</organism>
<dbReference type="Gene3D" id="1.20.1740.10">
    <property type="entry name" value="Amino acid/polyamine transporter I"/>
    <property type="match status" value="1"/>
</dbReference>
<dbReference type="PANTHER" id="PTHR47547">
    <property type="match status" value="1"/>
</dbReference>
<proteinExistence type="predicted"/>
<feature type="transmembrane region" description="Helical" evidence="5">
    <location>
        <begin position="224"/>
        <end position="243"/>
    </location>
</feature>
<feature type="transmembrane region" description="Helical" evidence="5">
    <location>
        <begin position="249"/>
        <end position="266"/>
    </location>
</feature>
<evidence type="ECO:0000313" key="6">
    <source>
        <dbReference type="EMBL" id="WAH39261.1"/>
    </source>
</evidence>
<feature type="transmembrane region" description="Helical" evidence="5">
    <location>
        <begin position="91"/>
        <end position="116"/>
    </location>
</feature>
<gene>
    <name evidence="6" type="ORF">NZD86_17950</name>
</gene>
<evidence type="ECO:0000256" key="3">
    <source>
        <dbReference type="ARBA" id="ARBA00022989"/>
    </source>
</evidence>
<dbReference type="Proteomes" id="UP001164803">
    <property type="component" value="Chromosome"/>
</dbReference>
<dbReference type="InterPro" id="IPR002293">
    <property type="entry name" value="AA/rel_permease1"/>
</dbReference>
<feature type="transmembrane region" description="Helical" evidence="5">
    <location>
        <begin position="187"/>
        <end position="203"/>
    </location>
</feature>